<evidence type="ECO:0000313" key="4">
    <source>
        <dbReference type="Proteomes" id="UP000593892"/>
    </source>
</evidence>
<gene>
    <name evidence="3" type="ORF">IRI77_20485</name>
</gene>
<name>A0A7S7NKB9_PALFE</name>
<dbReference type="InterPro" id="IPR051532">
    <property type="entry name" value="Ester_Hydrolysis_Enzymes"/>
</dbReference>
<evidence type="ECO:0000256" key="1">
    <source>
        <dbReference type="SAM" id="MobiDB-lite"/>
    </source>
</evidence>
<sequence>MAGTRKVVVLGSSSAAGVGATRYELSWVGLLTSELRNRGFEVVNSSISGSGTSTSLARFDSDVTPQQPDFVVLATSIFNEGFVNAPQAAWSRYIANTRELIRRTRELGAIPIVVGMYPSDFYTATNIALISQLYRTEETLGVPMWDFWSIVSDPTGNWLPGLTRDGLHPTDAGHSYFFNSIPLSLFDIAYRPSQEDMESTPGSWQTPTAGEGLELGRIDIALDRASDSWTSAAWIQDAGENEWRVYLRFGSDQGERYRLERHATNLVLREGESETLLVPVTVGPGRTWRHVAVSYQFATRSLRVYLDGLLVGQYQTAQPEPMSRFEFGSGCLNCSFSDLAVYRSNLDSDQLAQIMTGLIPRRSLEFWAPLRELNLLPRNLARTNPSLSVSGAWQYQSGEAPALCGRDNTQQQSPARGSEPSGAGFNR</sequence>
<dbReference type="AlphaFoldDB" id="A0A7S7NKB9"/>
<dbReference type="Proteomes" id="UP000593892">
    <property type="component" value="Chromosome"/>
</dbReference>
<dbReference type="InterPro" id="IPR013320">
    <property type="entry name" value="ConA-like_dom_sf"/>
</dbReference>
<protein>
    <recommendedName>
        <fullName evidence="2">SGNH hydrolase-type esterase domain-containing protein</fullName>
    </recommendedName>
</protein>
<dbReference type="EMBL" id="CP063849">
    <property type="protein sequence ID" value="QOY85216.1"/>
    <property type="molecule type" value="Genomic_DNA"/>
</dbReference>
<dbReference type="PANTHER" id="PTHR30383">
    <property type="entry name" value="THIOESTERASE 1/PROTEASE 1/LYSOPHOSPHOLIPASE L1"/>
    <property type="match status" value="1"/>
</dbReference>
<dbReference type="Gene3D" id="3.40.50.1110">
    <property type="entry name" value="SGNH hydrolase"/>
    <property type="match status" value="1"/>
</dbReference>
<dbReference type="SUPFAM" id="SSF52266">
    <property type="entry name" value="SGNH hydrolase"/>
    <property type="match status" value="1"/>
</dbReference>
<dbReference type="CDD" id="cd00229">
    <property type="entry name" value="SGNH_hydrolase"/>
    <property type="match status" value="1"/>
</dbReference>
<accession>A0A7S7NKB9</accession>
<dbReference type="SUPFAM" id="SSF49899">
    <property type="entry name" value="Concanavalin A-like lectins/glucanases"/>
    <property type="match status" value="1"/>
</dbReference>
<dbReference type="KEGG" id="pfer:IRI77_20485"/>
<evidence type="ECO:0000313" key="3">
    <source>
        <dbReference type="EMBL" id="QOY85216.1"/>
    </source>
</evidence>
<dbReference type="InterPro" id="IPR036514">
    <property type="entry name" value="SGNH_hydro_sf"/>
</dbReference>
<dbReference type="GO" id="GO:0004622">
    <property type="term" value="F:phosphatidylcholine lysophospholipase activity"/>
    <property type="evidence" value="ECO:0007669"/>
    <property type="project" value="TreeGrafter"/>
</dbReference>
<feature type="region of interest" description="Disordered" evidence="1">
    <location>
        <begin position="402"/>
        <end position="427"/>
    </location>
</feature>
<dbReference type="Pfam" id="PF13472">
    <property type="entry name" value="Lipase_GDSL_2"/>
    <property type="match status" value="1"/>
</dbReference>
<dbReference type="Pfam" id="PF13385">
    <property type="entry name" value="Laminin_G_3"/>
    <property type="match status" value="1"/>
</dbReference>
<organism evidence="3 4">
    <name type="scientific">Paludibaculum fermentans</name>
    <dbReference type="NCBI Taxonomy" id="1473598"/>
    <lineage>
        <taxon>Bacteria</taxon>
        <taxon>Pseudomonadati</taxon>
        <taxon>Acidobacteriota</taxon>
        <taxon>Terriglobia</taxon>
        <taxon>Bryobacterales</taxon>
        <taxon>Bryobacteraceae</taxon>
        <taxon>Paludibaculum</taxon>
    </lineage>
</organism>
<keyword evidence="4" id="KW-1185">Reference proteome</keyword>
<dbReference type="Gene3D" id="2.60.120.200">
    <property type="match status" value="1"/>
</dbReference>
<evidence type="ECO:0000259" key="2">
    <source>
        <dbReference type="Pfam" id="PF13472"/>
    </source>
</evidence>
<dbReference type="RefSeq" id="WP_194446886.1">
    <property type="nucleotide sequence ID" value="NZ_CP063849.1"/>
</dbReference>
<dbReference type="PANTHER" id="PTHR30383:SF5">
    <property type="entry name" value="SGNH HYDROLASE-TYPE ESTERASE DOMAIN-CONTAINING PROTEIN"/>
    <property type="match status" value="1"/>
</dbReference>
<feature type="domain" description="SGNH hydrolase-type esterase" evidence="2">
    <location>
        <begin position="9"/>
        <end position="174"/>
    </location>
</feature>
<dbReference type="InterPro" id="IPR013830">
    <property type="entry name" value="SGNH_hydro"/>
</dbReference>
<reference evidence="3 4" key="1">
    <citation type="submission" date="2020-10" db="EMBL/GenBank/DDBJ databases">
        <title>Complete genome sequence of Paludibaculum fermentans P105T, a facultatively anaerobic acidobacterium capable of dissimilatory Fe(III) reduction.</title>
        <authorList>
            <person name="Dedysh S.N."/>
            <person name="Beletsky A.V."/>
            <person name="Kulichevskaya I.S."/>
            <person name="Mardanov A.V."/>
            <person name="Ravin N.V."/>
        </authorList>
    </citation>
    <scope>NUCLEOTIDE SEQUENCE [LARGE SCALE GENOMIC DNA]</scope>
    <source>
        <strain evidence="3 4">P105</strain>
    </source>
</reference>
<proteinExistence type="predicted"/>